<keyword evidence="4 6" id="KW-0863">Zinc-finger</keyword>
<feature type="compositionally biased region" description="Acidic residues" evidence="7">
    <location>
        <begin position="1"/>
        <end position="11"/>
    </location>
</feature>
<dbReference type="InterPro" id="IPR037683">
    <property type="entry name" value="Rmd5_dRing"/>
</dbReference>
<accession>C1EG72</accession>
<dbReference type="PROSITE" id="PS51867">
    <property type="entry name" value="ZF_RING_GID"/>
    <property type="match status" value="1"/>
</dbReference>
<dbReference type="GO" id="GO:0005737">
    <property type="term" value="C:cytoplasm"/>
    <property type="evidence" value="ECO:0007669"/>
    <property type="project" value="UniProtKB-SubCell"/>
</dbReference>
<feature type="region of interest" description="Disordered" evidence="7">
    <location>
        <begin position="267"/>
        <end position="296"/>
    </location>
</feature>
<dbReference type="GO" id="GO:0008270">
    <property type="term" value="F:zinc ion binding"/>
    <property type="evidence" value="ECO:0007669"/>
    <property type="project" value="UniProtKB-KW"/>
</dbReference>
<dbReference type="EMBL" id="CP001331">
    <property type="protein sequence ID" value="ACO66727.1"/>
    <property type="molecule type" value="Genomic_DNA"/>
</dbReference>
<evidence type="ECO:0000256" key="5">
    <source>
        <dbReference type="ARBA" id="ARBA00022833"/>
    </source>
</evidence>
<dbReference type="AlphaFoldDB" id="C1EG72"/>
<dbReference type="InterPro" id="IPR013083">
    <property type="entry name" value="Znf_RING/FYVE/PHD"/>
</dbReference>
<keyword evidence="10" id="KW-1185">Reference proteome</keyword>
<keyword evidence="2" id="KW-0963">Cytoplasm</keyword>
<feature type="zinc finger region" description="RING-Gid-type" evidence="6">
    <location>
        <begin position="468"/>
        <end position="510"/>
    </location>
</feature>
<evidence type="ECO:0000256" key="2">
    <source>
        <dbReference type="ARBA" id="ARBA00022490"/>
    </source>
</evidence>
<dbReference type="RefSeq" id="XP_002505469.1">
    <property type="nucleotide sequence ID" value="XM_002505423.1"/>
</dbReference>
<evidence type="ECO:0000256" key="1">
    <source>
        <dbReference type="ARBA" id="ARBA00004496"/>
    </source>
</evidence>
<evidence type="ECO:0000256" key="4">
    <source>
        <dbReference type="ARBA" id="ARBA00022771"/>
    </source>
</evidence>
<dbReference type="GO" id="GO:0043161">
    <property type="term" value="P:proteasome-mediated ubiquitin-dependent protein catabolic process"/>
    <property type="evidence" value="ECO:0007669"/>
    <property type="project" value="InterPro"/>
</dbReference>
<protein>
    <recommendedName>
        <fullName evidence="8">RING-Gid-type domain-containing protein</fullName>
    </recommendedName>
</protein>
<dbReference type="eggNOG" id="KOG2817">
    <property type="taxonomic scope" value="Eukaryota"/>
</dbReference>
<feature type="region of interest" description="Disordered" evidence="7">
    <location>
        <begin position="1"/>
        <end position="38"/>
    </location>
</feature>
<dbReference type="Gene3D" id="3.30.40.10">
    <property type="entry name" value="Zinc/RING finger domain, C3HC4 (zinc finger)"/>
    <property type="match status" value="1"/>
</dbReference>
<dbReference type="InterPro" id="IPR024964">
    <property type="entry name" value="CTLH/CRA"/>
</dbReference>
<evidence type="ECO:0000259" key="8">
    <source>
        <dbReference type="PROSITE" id="PS51867"/>
    </source>
</evidence>
<sequence>MAADPDLDVPAEEPREPPQPQVPPQPEPDPAEEEKRRREAEFALLNKEIDRVERKCRDYEATAMGTIDEAIATLELYKNKVMECDEDDEEALENVVKEFEKVWSEANYPSRVAPEAKPAKDMLACVGKLGKAIEKVCPKEKSWENATWDLKEHPIDRDALKEVIVNHFYRVGRFDIGDLYAESEGGELADVDPNAPKPIPPERREAMKAPFVEMWNVTWQIEREGDLSGLKTWLERNGDALVNKYTGAPPRVEFLLRKLEYVRMLTGHHRGSSGEEPDGKRARTEGNGAGVGDSGDVDGAAAAVAYGKEHFEKFTRLRDSKEANEVRRLMAAAVYARVGLENSPYRDIERECREIGGVLNPYTFDPDLRKRMEETAKGTEEDLADFEEIGSAWWELVNEFQSSHCILAGQPGEPPLLTIYNVGVIAMPTLVKAAQVARARGQDWNKVECIPADIDLPDKYMFRSIFVCPVSKEEATPENPPMMLTCGHALCRETTKTLAKPDGSFKCPYCPAVSTVDGCLELHL</sequence>
<dbReference type="STRING" id="296587.C1EG72"/>
<evidence type="ECO:0000256" key="6">
    <source>
        <dbReference type="PROSITE-ProRule" id="PRU01215"/>
    </source>
</evidence>
<dbReference type="PANTHER" id="PTHR12170:SF3">
    <property type="entry name" value="GH10162P"/>
    <property type="match status" value="1"/>
</dbReference>
<dbReference type="GO" id="GO:0005634">
    <property type="term" value="C:nucleus"/>
    <property type="evidence" value="ECO:0007669"/>
    <property type="project" value="TreeGrafter"/>
</dbReference>
<dbReference type="GeneID" id="8248643"/>
<dbReference type="SUPFAM" id="SSF57850">
    <property type="entry name" value="RING/U-box"/>
    <property type="match status" value="1"/>
</dbReference>
<evidence type="ECO:0000313" key="9">
    <source>
        <dbReference type="EMBL" id="ACO66727.1"/>
    </source>
</evidence>
<name>C1EG72_MICCC</name>
<dbReference type="FunCoup" id="C1EG72">
    <property type="interactions" value="1838"/>
</dbReference>
<gene>
    <name evidence="9" type="ORF">MICPUN_113314</name>
</gene>
<dbReference type="InterPro" id="IPR027370">
    <property type="entry name" value="Znf-RING_euk"/>
</dbReference>
<comment type="subcellular location">
    <subcellularLocation>
        <location evidence="1">Cytoplasm</location>
    </subcellularLocation>
</comment>
<dbReference type="GO" id="GO:0061630">
    <property type="term" value="F:ubiquitin protein ligase activity"/>
    <property type="evidence" value="ECO:0007669"/>
    <property type="project" value="InterPro"/>
</dbReference>
<dbReference type="CDD" id="cd16652">
    <property type="entry name" value="dRING_Rmd5p-like"/>
    <property type="match status" value="1"/>
</dbReference>
<dbReference type="InParanoid" id="C1EG72"/>
<dbReference type="Proteomes" id="UP000002009">
    <property type="component" value="Chromosome 13"/>
</dbReference>
<dbReference type="Pfam" id="PF10607">
    <property type="entry name" value="CTLH"/>
    <property type="match status" value="1"/>
</dbReference>
<evidence type="ECO:0000256" key="7">
    <source>
        <dbReference type="SAM" id="MobiDB-lite"/>
    </source>
</evidence>
<dbReference type="FunFam" id="3.30.40.10:FF:000143">
    <property type="entry name" value="Regulator of gluconeogenesis Rmd5"/>
    <property type="match status" value="1"/>
</dbReference>
<dbReference type="OrthoDB" id="1933281at2759"/>
<feature type="domain" description="RING-Gid-type" evidence="8">
    <location>
        <begin position="468"/>
        <end position="510"/>
    </location>
</feature>
<feature type="compositionally biased region" description="Pro residues" evidence="7">
    <location>
        <begin position="17"/>
        <end position="28"/>
    </location>
</feature>
<keyword evidence="3" id="KW-0479">Metal-binding</keyword>
<dbReference type="InterPro" id="IPR044063">
    <property type="entry name" value="ZF_RING_GID"/>
</dbReference>
<dbReference type="InterPro" id="IPR045098">
    <property type="entry name" value="Fyv10_fam"/>
</dbReference>
<evidence type="ECO:0000256" key="3">
    <source>
        <dbReference type="ARBA" id="ARBA00022723"/>
    </source>
</evidence>
<evidence type="ECO:0000313" key="10">
    <source>
        <dbReference type="Proteomes" id="UP000002009"/>
    </source>
</evidence>
<reference evidence="9 10" key="1">
    <citation type="journal article" date="2009" name="Science">
        <title>Green evolution and dynamic adaptations revealed by genomes of the marine picoeukaryotes Micromonas.</title>
        <authorList>
            <person name="Worden A.Z."/>
            <person name="Lee J.H."/>
            <person name="Mock T."/>
            <person name="Rouze P."/>
            <person name="Simmons M.P."/>
            <person name="Aerts A.L."/>
            <person name="Allen A.E."/>
            <person name="Cuvelier M.L."/>
            <person name="Derelle E."/>
            <person name="Everett M.V."/>
            <person name="Foulon E."/>
            <person name="Grimwood J."/>
            <person name="Gundlach H."/>
            <person name="Henrissat B."/>
            <person name="Napoli C."/>
            <person name="McDonald S.M."/>
            <person name="Parker M.S."/>
            <person name="Rombauts S."/>
            <person name="Salamov A."/>
            <person name="Von Dassow P."/>
            <person name="Badger J.H."/>
            <person name="Coutinho P.M."/>
            <person name="Demir E."/>
            <person name="Dubchak I."/>
            <person name="Gentemann C."/>
            <person name="Eikrem W."/>
            <person name="Gready J.E."/>
            <person name="John U."/>
            <person name="Lanier W."/>
            <person name="Lindquist E.A."/>
            <person name="Lucas S."/>
            <person name="Mayer K.F."/>
            <person name="Moreau H."/>
            <person name="Not F."/>
            <person name="Otillar R."/>
            <person name="Panaud O."/>
            <person name="Pangilinan J."/>
            <person name="Paulsen I."/>
            <person name="Piegu B."/>
            <person name="Poliakov A."/>
            <person name="Robbens S."/>
            <person name="Schmutz J."/>
            <person name="Toulza E."/>
            <person name="Wyss T."/>
            <person name="Zelensky A."/>
            <person name="Zhou K."/>
            <person name="Armbrust E.V."/>
            <person name="Bhattacharya D."/>
            <person name="Goodenough U.W."/>
            <person name="Van de Peer Y."/>
            <person name="Grigoriev I.V."/>
        </authorList>
    </citation>
    <scope>NUCLEOTIDE SEQUENCE [LARGE SCALE GENOMIC DNA]</scope>
    <source>
        <strain evidence="10">RCC299 / NOUM17</strain>
    </source>
</reference>
<organism evidence="9 10">
    <name type="scientific">Micromonas commoda (strain RCC299 / NOUM17 / CCMP2709)</name>
    <name type="common">Picoplanktonic green alga</name>
    <dbReference type="NCBI Taxonomy" id="296587"/>
    <lineage>
        <taxon>Eukaryota</taxon>
        <taxon>Viridiplantae</taxon>
        <taxon>Chlorophyta</taxon>
        <taxon>Mamiellophyceae</taxon>
        <taxon>Mamiellales</taxon>
        <taxon>Mamiellaceae</taxon>
        <taxon>Micromonas</taxon>
    </lineage>
</organism>
<dbReference type="KEGG" id="mis:MICPUN_113314"/>
<keyword evidence="5" id="KW-0862">Zinc</keyword>
<dbReference type="Pfam" id="PF13445">
    <property type="entry name" value="zf-RING_UBOX"/>
    <property type="match status" value="1"/>
</dbReference>
<dbReference type="GO" id="GO:0034657">
    <property type="term" value="C:GID complex"/>
    <property type="evidence" value="ECO:0007669"/>
    <property type="project" value="TreeGrafter"/>
</dbReference>
<dbReference type="PANTHER" id="PTHR12170">
    <property type="entry name" value="MACROPHAGE ERYTHROBLAST ATTACHER-RELATED"/>
    <property type="match status" value="1"/>
</dbReference>
<proteinExistence type="predicted"/>